<dbReference type="GO" id="GO:0005634">
    <property type="term" value="C:nucleus"/>
    <property type="evidence" value="ECO:0000318"/>
    <property type="project" value="GO_Central"/>
</dbReference>
<dbReference type="GO" id="GO:0005737">
    <property type="term" value="C:cytoplasm"/>
    <property type="evidence" value="ECO:0007669"/>
    <property type="project" value="UniProtKB-SubCell"/>
</dbReference>
<dbReference type="Gramene" id="TraesWEE_scaffold_017819_01G000400.1">
    <property type="protein sequence ID" value="TraesWEE_scaffold_017819_01G000400.1"/>
    <property type="gene ID" value="TraesWEE_scaffold_017819_01G000400"/>
</dbReference>
<keyword evidence="7" id="KW-0805">Transcription regulation</keyword>
<dbReference type="OrthoDB" id="599134at2759"/>
<dbReference type="OMA" id="GICDCER"/>
<dbReference type="AlphaFoldDB" id="A0A3B6QBX0"/>
<reference evidence="13" key="2">
    <citation type="submission" date="2018-10" db="UniProtKB">
        <authorList>
            <consortium name="EnsemblPlants"/>
        </authorList>
    </citation>
    <scope>IDENTIFICATION</scope>
</reference>
<accession>A0A3B6QBX0</accession>
<evidence type="ECO:0000256" key="3">
    <source>
        <dbReference type="ARBA" id="ARBA00022490"/>
    </source>
</evidence>
<keyword evidence="6" id="KW-0832">Ubl conjugation</keyword>
<feature type="region of interest" description="Disordered" evidence="11">
    <location>
        <begin position="1"/>
        <end position="22"/>
    </location>
</feature>
<keyword evidence="5" id="KW-0597">Phosphoprotein</keyword>
<dbReference type="EnsemblPlants" id="TraesCS6D02G125200.1">
    <property type="protein sequence ID" value="TraesCS6D02G125200.1"/>
    <property type="gene ID" value="TraesCS6D02G125200"/>
</dbReference>
<feature type="region of interest" description="Disordered" evidence="11">
    <location>
        <begin position="78"/>
        <end position="102"/>
    </location>
</feature>
<dbReference type="GeneID" id="123143942"/>
<evidence type="ECO:0000256" key="11">
    <source>
        <dbReference type="SAM" id="MobiDB-lite"/>
    </source>
</evidence>
<dbReference type="Proteomes" id="UP000019116">
    <property type="component" value="Chromosome 6D"/>
</dbReference>
<evidence type="ECO:0000256" key="9">
    <source>
        <dbReference type="ARBA" id="ARBA00023242"/>
    </source>
</evidence>
<proteinExistence type="predicted"/>
<evidence type="ECO:0000256" key="8">
    <source>
        <dbReference type="ARBA" id="ARBA00023163"/>
    </source>
</evidence>
<dbReference type="Gramene" id="TraesPARA_EIv1.0_2190540.1">
    <property type="protein sequence ID" value="TraesPARA_EIv1.0_2190540.1.CDS"/>
    <property type="gene ID" value="TraesPARA_EIv1.0_2190540"/>
</dbReference>
<keyword evidence="8" id="KW-0804">Transcription</keyword>
<dbReference type="KEGG" id="taes:123143942"/>
<dbReference type="Gramene" id="TraesCAD_scaffold_007500_01G000600.1">
    <property type="protein sequence ID" value="TraesCAD_scaffold_007500_01G000600.1"/>
    <property type="gene ID" value="TraesCAD_scaffold_007500_01G000600"/>
</dbReference>
<dbReference type="RefSeq" id="XP_044418866.1">
    <property type="nucleotide sequence ID" value="XM_044562931.1"/>
</dbReference>
<dbReference type="InterPro" id="IPR018866">
    <property type="entry name" value="Znf-4CXXC_R1"/>
</dbReference>
<feature type="coiled-coil region" evidence="10">
    <location>
        <begin position="369"/>
        <end position="431"/>
    </location>
</feature>
<comment type="subcellular location">
    <subcellularLocation>
        <location evidence="2">Cytoplasm</location>
    </subcellularLocation>
    <subcellularLocation>
        <location evidence="1">Nucleus</location>
    </subcellularLocation>
</comment>
<dbReference type="Gramene" id="TraesJUL6D03G03717780.1">
    <property type="protein sequence ID" value="TraesJUL6D03G03717780.1"/>
    <property type="gene ID" value="TraesJUL6D03G03717780"/>
</dbReference>
<keyword evidence="4" id="KW-1017">Isopeptide bond</keyword>
<dbReference type="Gramene" id="TraesROB_scaffold_012429_01G000400.1">
    <property type="protein sequence ID" value="TraesROB_scaffold_012429_01G000400.1"/>
    <property type="gene ID" value="TraesROB_scaffold_012429_01G000400"/>
</dbReference>
<gene>
    <name evidence="13" type="primary">LOC123143942</name>
</gene>
<dbReference type="Gramene" id="TraesCLE_scaffold_010160_01G000400.1">
    <property type="protein sequence ID" value="TraesCLE_scaffold_010160_01G000400.1"/>
    <property type="gene ID" value="TraesCLE_scaffold_010160_01G000400"/>
</dbReference>
<dbReference type="Gramene" id="TraesLDM6D03G03688520.1">
    <property type="protein sequence ID" value="TraesLDM6D03G03688520.1"/>
    <property type="gene ID" value="TraesLDM6D03G03688520"/>
</dbReference>
<evidence type="ECO:0000256" key="6">
    <source>
        <dbReference type="ARBA" id="ARBA00022843"/>
    </source>
</evidence>
<dbReference type="PROSITE" id="PS50827">
    <property type="entry name" value="DDT"/>
    <property type="match status" value="1"/>
</dbReference>
<dbReference type="PANTHER" id="PTHR31169">
    <property type="entry name" value="OS05G0300700 PROTEIN"/>
    <property type="match status" value="1"/>
</dbReference>
<dbReference type="Pfam" id="PF10497">
    <property type="entry name" value="zf-4CXXC_R1"/>
    <property type="match status" value="1"/>
</dbReference>
<dbReference type="GO" id="GO:0006355">
    <property type="term" value="P:regulation of DNA-templated transcription"/>
    <property type="evidence" value="ECO:0007669"/>
    <property type="project" value="InterPro"/>
</dbReference>
<evidence type="ECO:0000259" key="12">
    <source>
        <dbReference type="PROSITE" id="PS50827"/>
    </source>
</evidence>
<keyword evidence="9" id="KW-0539">Nucleus</keyword>
<keyword evidence="3" id="KW-0963">Cytoplasm</keyword>
<evidence type="ECO:0000313" key="13">
    <source>
        <dbReference type="EnsemblPlants" id="TraesCS6D02G125200.1"/>
    </source>
</evidence>
<dbReference type="Gramene" id="TraesCS6D03G0277800.1">
    <property type="protein sequence ID" value="TraesCS6D03G0277800.1.CDS"/>
    <property type="gene ID" value="TraesCS6D03G0277800"/>
</dbReference>
<dbReference type="Gramene" id="TraesNOR6D03G03725220.1">
    <property type="protein sequence ID" value="TraesNOR6D03G03725220.1"/>
    <property type="gene ID" value="TraesNOR6D03G03725220"/>
</dbReference>
<feature type="domain" description="DDT" evidence="12">
    <location>
        <begin position="225"/>
        <end position="286"/>
    </location>
</feature>
<dbReference type="Pfam" id="PF15612">
    <property type="entry name" value="WHIM1"/>
    <property type="match status" value="1"/>
</dbReference>
<evidence type="ECO:0000256" key="10">
    <source>
        <dbReference type="SAM" id="Coils"/>
    </source>
</evidence>
<name>A0A3B6QBX0_WHEAT</name>
<organism evidence="13">
    <name type="scientific">Triticum aestivum</name>
    <name type="common">Wheat</name>
    <dbReference type="NCBI Taxonomy" id="4565"/>
    <lineage>
        <taxon>Eukaryota</taxon>
        <taxon>Viridiplantae</taxon>
        <taxon>Streptophyta</taxon>
        <taxon>Embryophyta</taxon>
        <taxon>Tracheophyta</taxon>
        <taxon>Spermatophyta</taxon>
        <taxon>Magnoliopsida</taxon>
        <taxon>Liliopsida</taxon>
        <taxon>Poales</taxon>
        <taxon>Poaceae</taxon>
        <taxon>BOP clade</taxon>
        <taxon>Pooideae</taxon>
        <taxon>Triticodae</taxon>
        <taxon>Triticeae</taxon>
        <taxon>Triticinae</taxon>
        <taxon>Triticum</taxon>
    </lineage>
</organism>
<reference evidence="13" key="1">
    <citation type="submission" date="2018-08" db="EMBL/GenBank/DDBJ databases">
        <authorList>
            <person name="Rossello M."/>
        </authorList>
    </citation>
    <scope>NUCLEOTIDE SEQUENCE [LARGE SCALE GENOMIC DNA]</scope>
    <source>
        <strain evidence="13">cv. Chinese Spring</strain>
    </source>
</reference>
<evidence type="ECO:0000256" key="5">
    <source>
        <dbReference type="ARBA" id="ARBA00022553"/>
    </source>
</evidence>
<sequence>MESPQDLDPRRHAGDRDALETNAVGSIGEMVVAPAGSGATANVVASEGVVSGTNGVASEGIDGGASAGVVPGTNVVASEGSGAGAKVGGRRRRRGAASNSLSAKATVPVDKWRCHQCRQRKIGVATDCKRCTQRYCESCMRNRYPLIADEVLKKGAWECAKCRKECNCSVCQKKRGDEPTGRMVHATNRPKVNLVQTKSISTLKDEIVVPRGTPVTCIAGIKLQSEDVGAAIQFLEFCRSFGKICKIGKGLPEEILTDLTQLEEVSSVVANVHINLLSIIENGKDNPFDKYPSHGDEWIRKVGEYINLTLHAEDFTLRCLNQGVSGYKILNPSCKLEVLNCLCNEALSSKKLRTYIDIEDKKCMARQKIKAATRKQKELKRRHDDMTKTIKGGDIANNEEANDILSQIKEAEEIKKAARNESEELERVHRTAPVMVDNGVKYWKLGGYCNNNTNIMRQEFVDENRTKNKDIWFMFTEDEHKIVEDHVTTR</sequence>
<dbReference type="Gramene" id="TraesCS6D02G125200.1">
    <property type="protein sequence ID" value="TraesCS6D02G125200.1"/>
    <property type="gene ID" value="TraesCS6D02G125200"/>
</dbReference>
<evidence type="ECO:0000313" key="14">
    <source>
        <dbReference type="Proteomes" id="UP000019116"/>
    </source>
</evidence>
<protein>
    <recommendedName>
        <fullName evidence="12">DDT domain-containing protein</fullName>
    </recommendedName>
</protein>
<keyword evidence="10" id="KW-0175">Coiled coil</keyword>
<evidence type="ECO:0000256" key="2">
    <source>
        <dbReference type="ARBA" id="ARBA00004496"/>
    </source>
</evidence>
<dbReference type="InterPro" id="IPR040221">
    <property type="entry name" value="CDCA7/CDA7L"/>
</dbReference>
<evidence type="ECO:0000256" key="1">
    <source>
        <dbReference type="ARBA" id="ARBA00004123"/>
    </source>
</evidence>
<keyword evidence="14" id="KW-1185">Reference proteome</keyword>
<dbReference type="InterPro" id="IPR018501">
    <property type="entry name" value="DDT_dom"/>
</dbReference>
<dbReference type="Gramene" id="TraesARI6D03G03648660.1">
    <property type="protein sequence ID" value="TraesARI6D03G03648660.1"/>
    <property type="gene ID" value="TraesARI6D03G03648660"/>
</dbReference>
<evidence type="ECO:0000256" key="4">
    <source>
        <dbReference type="ARBA" id="ARBA00022499"/>
    </source>
</evidence>
<feature type="compositionally biased region" description="Basic and acidic residues" evidence="11">
    <location>
        <begin position="7"/>
        <end position="19"/>
    </location>
</feature>
<evidence type="ECO:0000256" key="7">
    <source>
        <dbReference type="ARBA" id="ARBA00023015"/>
    </source>
</evidence>
<dbReference type="STRING" id="4565.A0A3B6QBX0"/>
<dbReference type="InterPro" id="IPR028942">
    <property type="entry name" value="WHIM1_dom"/>
</dbReference>
<dbReference type="PANTHER" id="PTHR31169:SF18">
    <property type="entry name" value="DDT DOMAIN-CONTAINING PROTEIN"/>
    <property type="match status" value="1"/>
</dbReference>